<feature type="compositionally biased region" description="Polar residues" evidence="2">
    <location>
        <begin position="45"/>
        <end position="55"/>
    </location>
</feature>
<evidence type="ECO:0000256" key="2">
    <source>
        <dbReference type="SAM" id="MobiDB-lite"/>
    </source>
</evidence>
<evidence type="ECO:0000313" key="5">
    <source>
        <dbReference type="RefSeq" id="XP_065671146.1"/>
    </source>
</evidence>
<evidence type="ECO:0000313" key="4">
    <source>
        <dbReference type="RefSeq" id="XP_065671145.1"/>
    </source>
</evidence>
<organism evidence="3 5">
    <name type="scientific">Hydra vulgaris</name>
    <name type="common">Hydra</name>
    <name type="synonym">Hydra attenuata</name>
    <dbReference type="NCBI Taxonomy" id="6087"/>
    <lineage>
        <taxon>Eukaryota</taxon>
        <taxon>Metazoa</taxon>
        <taxon>Cnidaria</taxon>
        <taxon>Hydrozoa</taxon>
        <taxon>Hydroidolina</taxon>
        <taxon>Anthoathecata</taxon>
        <taxon>Aplanulata</taxon>
        <taxon>Hydridae</taxon>
        <taxon>Hydra</taxon>
    </lineage>
</organism>
<feature type="compositionally biased region" description="Polar residues" evidence="2">
    <location>
        <begin position="91"/>
        <end position="125"/>
    </location>
</feature>
<protein>
    <submittedName>
        <fullName evidence="4 5">Uncharacterized protein LOC124815413 isoform X2</fullName>
    </submittedName>
</protein>
<dbReference type="RefSeq" id="XP_065671146.1">
    <property type="nucleotide sequence ID" value="XM_065815074.1"/>
</dbReference>
<evidence type="ECO:0000256" key="1">
    <source>
        <dbReference type="SAM" id="Coils"/>
    </source>
</evidence>
<sequence>MEPHSTITSNSNESFSLKEDAGLEKMVCSSRKSSTQRILEKALKESSSSISTNNREFYEEKQRQFNANQSCLSKMTASNEPFKTRRHSSPKESISSQQLSSYVNNPLPESTNENEAITENITSPTPKRRTSLYELKQVAAPVLLKGRRISLRTQSLLEQYEKDMSSEKIDSAKLEINEELNQLKNGRRSLGDVRYY</sequence>
<dbReference type="Proteomes" id="UP001652625">
    <property type="component" value="Chromosome 13"/>
</dbReference>
<feature type="compositionally biased region" description="Polar residues" evidence="2">
    <location>
        <begin position="64"/>
        <end position="81"/>
    </location>
</feature>
<feature type="region of interest" description="Disordered" evidence="2">
    <location>
        <begin position="1"/>
        <end position="125"/>
    </location>
</feature>
<gene>
    <name evidence="4 5" type="primary">LOC124815413</name>
</gene>
<dbReference type="RefSeq" id="XP_065671145.1">
    <property type="nucleotide sequence ID" value="XM_065815073.1"/>
</dbReference>
<reference evidence="4 5" key="1">
    <citation type="submission" date="2025-05" db="UniProtKB">
        <authorList>
            <consortium name="RefSeq"/>
        </authorList>
    </citation>
    <scope>IDENTIFICATION</scope>
</reference>
<dbReference type="GeneID" id="124815413"/>
<accession>A0ABM4D9Z4</accession>
<name>A0ABM4D9Z4_HYDVU</name>
<keyword evidence="1" id="KW-0175">Coiled coil</keyword>
<keyword evidence="3" id="KW-1185">Reference proteome</keyword>
<proteinExistence type="predicted"/>
<evidence type="ECO:0000313" key="3">
    <source>
        <dbReference type="Proteomes" id="UP001652625"/>
    </source>
</evidence>
<feature type="compositionally biased region" description="Polar residues" evidence="2">
    <location>
        <begin position="1"/>
        <end position="15"/>
    </location>
</feature>
<feature type="coiled-coil region" evidence="1">
    <location>
        <begin position="157"/>
        <end position="189"/>
    </location>
</feature>